<gene>
    <name evidence="3" type="ORF">PG993_010805</name>
</gene>
<reference evidence="3 4" key="1">
    <citation type="submission" date="2023-01" db="EMBL/GenBank/DDBJ databases">
        <title>Analysis of 21 Apiospora genomes using comparative genomics revels a genus with tremendous synthesis potential of carbohydrate active enzymes and secondary metabolites.</title>
        <authorList>
            <person name="Sorensen T."/>
        </authorList>
    </citation>
    <scope>NUCLEOTIDE SEQUENCE [LARGE SCALE GENOMIC DNA]</scope>
    <source>
        <strain evidence="3 4">CBS 33761</strain>
    </source>
</reference>
<organism evidence="3 4">
    <name type="scientific">Apiospora rasikravindrae</name>
    <dbReference type="NCBI Taxonomy" id="990691"/>
    <lineage>
        <taxon>Eukaryota</taxon>
        <taxon>Fungi</taxon>
        <taxon>Dikarya</taxon>
        <taxon>Ascomycota</taxon>
        <taxon>Pezizomycotina</taxon>
        <taxon>Sordariomycetes</taxon>
        <taxon>Xylariomycetidae</taxon>
        <taxon>Amphisphaeriales</taxon>
        <taxon>Apiosporaceae</taxon>
        <taxon>Apiospora</taxon>
    </lineage>
</organism>
<evidence type="ECO:0000259" key="2">
    <source>
        <dbReference type="PROSITE" id="PS51746"/>
    </source>
</evidence>
<keyword evidence="1" id="KW-1133">Transmembrane helix</keyword>
<protein>
    <recommendedName>
        <fullName evidence="2">PPM-type phosphatase domain-containing protein</fullName>
    </recommendedName>
</protein>
<dbReference type="PROSITE" id="PS51746">
    <property type="entry name" value="PPM_2"/>
    <property type="match status" value="1"/>
</dbReference>
<feature type="transmembrane region" description="Helical" evidence="1">
    <location>
        <begin position="37"/>
        <end position="56"/>
    </location>
</feature>
<keyword evidence="4" id="KW-1185">Reference proteome</keyword>
<dbReference type="SMART" id="SM00332">
    <property type="entry name" value="PP2Cc"/>
    <property type="match status" value="1"/>
</dbReference>
<evidence type="ECO:0000256" key="1">
    <source>
        <dbReference type="SAM" id="Phobius"/>
    </source>
</evidence>
<evidence type="ECO:0000313" key="4">
    <source>
        <dbReference type="Proteomes" id="UP001444661"/>
    </source>
</evidence>
<dbReference type="InterPro" id="IPR015655">
    <property type="entry name" value="PP2C"/>
</dbReference>
<keyword evidence="1" id="KW-0472">Membrane</keyword>
<dbReference type="CDD" id="cd00143">
    <property type="entry name" value="PP2Cc"/>
    <property type="match status" value="1"/>
</dbReference>
<dbReference type="SUPFAM" id="SSF81606">
    <property type="entry name" value="PP2C-like"/>
    <property type="match status" value="1"/>
</dbReference>
<dbReference type="Pfam" id="PF00481">
    <property type="entry name" value="PP2C"/>
    <property type="match status" value="1"/>
</dbReference>
<dbReference type="PANTHER" id="PTHR13832">
    <property type="entry name" value="PROTEIN PHOSPHATASE 2C"/>
    <property type="match status" value="1"/>
</dbReference>
<accession>A0ABR1SCG1</accession>
<keyword evidence="1" id="KW-0812">Transmembrane</keyword>
<dbReference type="Proteomes" id="UP001444661">
    <property type="component" value="Unassembled WGS sequence"/>
</dbReference>
<dbReference type="InterPro" id="IPR001932">
    <property type="entry name" value="PPM-type_phosphatase-like_dom"/>
</dbReference>
<dbReference type="InterPro" id="IPR036457">
    <property type="entry name" value="PPM-type-like_dom_sf"/>
</dbReference>
<sequence length="479" mass="52685">MLRTLRARPRPTCPFRAQAPHHRITKGFQTTPSSSNVAGYVATASTIAVIGVWWLFTTPDPVPHLESRPSQQRVTDFDPSKAEVTRMLSQESYSVVAKNIAGVERYDGARVASNSPCEDRFTHGLISPWRDRIPWLALALFDGHAGWQTADFLEQKLIASVQHSLSQINPPSNGEVTPEQTLHPVLAKAFVDLDDSILKAAEDASESSLPLQEKLRIFAPAFAGSCALMSLYDPITSRLHVACVGDSRAVLGRKSQDGKWEAIPLSADQTGNNTAEVARLNAEHPGEEGLAQDGRVLGLVVSRAFGDGRWKWPSDVTKDFSRRFCGPGALPPKYHIQTPPYITAEPVVTTTTINPDRPSFLILATDGMWDRMSSQDAVDLVAAWLNARSPGAVMQYRKSKPSPYAPFDFGDFRKGVSPGFIKERMIIQDDNAAVHLMRNCLGGNHSELIAGRLALTPPYSRNRRDDITIQVVFFDTGMT</sequence>
<proteinExistence type="predicted"/>
<comment type="caution">
    <text evidence="3">The sequence shown here is derived from an EMBL/GenBank/DDBJ whole genome shotgun (WGS) entry which is preliminary data.</text>
</comment>
<dbReference type="Gene3D" id="3.60.40.10">
    <property type="entry name" value="PPM-type phosphatase domain"/>
    <property type="match status" value="1"/>
</dbReference>
<dbReference type="EMBL" id="JAQQWK010000010">
    <property type="protein sequence ID" value="KAK8029514.1"/>
    <property type="molecule type" value="Genomic_DNA"/>
</dbReference>
<feature type="domain" description="PPM-type phosphatase" evidence="2">
    <location>
        <begin position="100"/>
        <end position="474"/>
    </location>
</feature>
<dbReference type="PANTHER" id="PTHR13832:SF792">
    <property type="entry name" value="GM14286P"/>
    <property type="match status" value="1"/>
</dbReference>
<evidence type="ECO:0000313" key="3">
    <source>
        <dbReference type="EMBL" id="KAK8029514.1"/>
    </source>
</evidence>
<name>A0ABR1SCG1_9PEZI</name>